<evidence type="ECO:0000256" key="5">
    <source>
        <dbReference type="ARBA" id="ARBA00023004"/>
    </source>
</evidence>
<evidence type="ECO:0000256" key="2">
    <source>
        <dbReference type="ARBA" id="ARBA00006490"/>
    </source>
</evidence>
<dbReference type="InterPro" id="IPR015422">
    <property type="entry name" value="PyrdxlP-dep_Trfase_small"/>
</dbReference>
<dbReference type="InterPro" id="IPR015424">
    <property type="entry name" value="PyrdxlP-dep_Trfase"/>
</dbReference>
<dbReference type="STRING" id="1122934.SAMN02745691_00441"/>
<dbReference type="Proteomes" id="UP000184342">
    <property type="component" value="Unassembled WGS sequence"/>
</dbReference>
<dbReference type="PANTHER" id="PTHR11601">
    <property type="entry name" value="CYSTEINE DESULFURYLASE FAMILY MEMBER"/>
    <property type="match status" value="1"/>
</dbReference>
<keyword evidence="5" id="KW-0408">Iron</keyword>
<evidence type="ECO:0000259" key="8">
    <source>
        <dbReference type="Pfam" id="PF00266"/>
    </source>
</evidence>
<evidence type="ECO:0000313" key="9">
    <source>
        <dbReference type="EMBL" id="SHI54601.1"/>
    </source>
</evidence>
<dbReference type="InterPro" id="IPR020578">
    <property type="entry name" value="Aminotrans_V_PyrdxlP_BS"/>
</dbReference>
<evidence type="ECO:0000256" key="3">
    <source>
        <dbReference type="ARBA" id="ARBA00022723"/>
    </source>
</evidence>
<dbReference type="RefSeq" id="WP_073992734.1">
    <property type="nucleotide sequence ID" value="NZ_FQYT01000004.1"/>
</dbReference>
<keyword evidence="6" id="KW-0411">Iron-sulfur</keyword>
<evidence type="ECO:0000256" key="4">
    <source>
        <dbReference type="ARBA" id="ARBA00022898"/>
    </source>
</evidence>
<keyword evidence="10" id="KW-1185">Reference proteome</keyword>
<gene>
    <name evidence="9" type="ORF">SAMN02745691_00441</name>
</gene>
<reference evidence="9 10" key="1">
    <citation type="submission" date="2016-11" db="EMBL/GenBank/DDBJ databases">
        <authorList>
            <person name="Jaros S."/>
            <person name="Januszkiewicz K."/>
            <person name="Wedrychowicz H."/>
        </authorList>
    </citation>
    <scope>NUCLEOTIDE SEQUENCE [LARGE SCALE GENOMIC DNA]</scope>
    <source>
        <strain evidence="9 10">DSM 15970</strain>
    </source>
</reference>
<dbReference type="Gene3D" id="3.40.640.10">
    <property type="entry name" value="Type I PLP-dependent aspartate aminotransferase-like (Major domain)"/>
    <property type="match status" value="1"/>
</dbReference>
<dbReference type="PIRSF" id="PIRSF005572">
    <property type="entry name" value="NifS"/>
    <property type="match status" value="1"/>
</dbReference>
<keyword evidence="3" id="KW-0479">Metal-binding</keyword>
<dbReference type="FunFam" id="3.40.640.10:FF:000084">
    <property type="entry name" value="IscS-like cysteine desulfurase"/>
    <property type="match status" value="1"/>
</dbReference>
<dbReference type="NCBIfam" id="NF002806">
    <property type="entry name" value="PRK02948.1"/>
    <property type="match status" value="1"/>
</dbReference>
<protein>
    <submittedName>
        <fullName evidence="9">Cysteine desulfurase</fullName>
    </submittedName>
</protein>
<dbReference type="Gene3D" id="1.10.260.50">
    <property type="match status" value="1"/>
</dbReference>
<evidence type="ECO:0000313" key="10">
    <source>
        <dbReference type="Proteomes" id="UP000184342"/>
    </source>
</evidence>
<comment type="cofactor">
    <cofactor evidence="1 7">
        <name>pyridoxal 5'-phosphate</name>
        <dbReference type="ChEBI" id="CHEBI:597326"/>
    </cofactor>
</comment>
<dbReference type="GO" id="GO:0046872">
    <property type="term" value="F:metal ion binding"/>
    <property type="evidence" value="ECO:0007669"/>
    <property type="project" value="UniProtKB-KW"/>
</dbReference>
<sequence length="384" mass="42499">MEAYLDNSATTQVFENVTEIMTRVMHVHYGNPSSLHAKGLEAEKYIKTAKGIMAGQLKVREKEIFFTSGGTESNNLAVIGTAMANKRAGNHIITTRIEHPSVLNACKFLEEEGFEVTYLPVDKNGVVLLDKLEEAVTDNTILVSIMYVNNEIGSLQPFSEISEIIRRKNPKTVIHSDAVQAFGKCRIFPQKEGIDLLSASAHKLHGPKGAGMLYVNSRIKIKPLFYGGNQQDGLRSGTENVPGIAGFGEAVKMAYDNLDEKTQRLSQMKRDFISHLEKLEDVTVFSKNEGCFAPHIISAGFAGVKSEVLLHALEEKEIYVSSGSACNSHKKASSATLQAIGVPKDLLDNTLRFSLSYETAEEELDYTIETLTQLLPKLRLYRKR</sequence>
<dbReference type="AlphaFoldDB" id="A0A1M6C164"/>
<dbReference type="EMBL" id="FQYT01000004">
    <property type="protein sequence ID" value="SHI54601.1"/>
    <property type="molecule type" value="Genomic_DNA"/>
</dbReference>
<dbReference type="GO" id="GO:0051536">
    <property type="term" value="F:iron-sulfur cluster binding"/>
    <property type="evidence" value="ECO:0007669"/>
    <property type="project" value="UniProtKB-KW"/>
</dbReference>
<name>A0A1M6C164_9FIRM</name>
<proteinExistence type="inferred from homology"/>
<evidence type="ECO:0000256" key="7">
    <source>
        <dbReference type="RuleBase" id="RU004504"/>
    </source>
</evidence>
<dbReference type="InterPro" id="IPR016454">
    <property type="entry name" value="Cysteine_dSase"/>
</dbReference>
<evidence type="ECO:0000256" key="6">
    <source>
        <dbReference type="ARBA" id="ARBA00023014"/>
    </source>
</evidence>
<dbReference type="PROSITE" id="PS00595">
    <property type="entry name" value="AA_TRANSFER_CLASS_5"/>
    <property type="match status" value="1"/>
</dbReference>
<dbReference type="InterPro" id="IPR015421">
    <property type="entry name" value="PyrdxlP-dep_Trfase_major"/>
</dbReference>
<feature type="domain" description="Aminotransferase class V" evidence="8">
    <location>
        <begin position="4"/>
        <end position="366"/>
    </location>
</feature>
<comment type="similarity">
    <text evidence="2">Belongs to the class-V pyridoxal-phosphate-dependent aminotransferase family. NifS/IscS subfamily.</text>
</comment>
<accession>A0A1M6C164</accession>
<dbReference type="Pfam" id="PF00266">
    <property type="entry name" value="Aminotran_5"/>
    <property type="match status" value="1"/>
</dbReference>
<evidence type="ECO:0000256" key="1">
    <source>
        <dbReference type="ARBA" id="ARBA00001933"/>
    </source>
</evidence>
<dbReference type="Gene3D" id="3.90.1150.10">
    <property type="entry name" value="Aspartate Aminotransferase, domain 1"/>
    <property type="match status" value="1"/>
</dbReference>
<dbReference type="PANTHER" id="PTHR11601:SF50">
    <property type="entry name" value="CYSTEINE DESULFURASE ISCS 2-RELATED"/>
    <property type="match status" value="1"/>
</dbReference>
<dbReference type="GO" id="GO:0031071">
    <property type="term" value="F:cysteine desulfurase activity"/>
    <property type="evidence" value="ECO:0007669"/>
    <property type="project" value="UniProtKB-ARBA"/>
</dbReference>
<dbReference type="SUPFAM" id="SSF53383">
    <property type="entry name" value="PLP-dependent transferases"/>
    <property type="match status" value="1"/>
</dbReference>
<organism evidence="9 10">
    <name type="scientific">Parasporobacterium paucivorans DSM 15970</name>
    <dbReference type="NCBI Taxonomy" id="1122934"/>
    <lineage>
        <taxon>Bacteria</taxon>
        <taxon>Bacillati</taxon>
        <taxon>Bacillota</taxon>
        <taxon>Clostridia</taxon>
        <taxon>Lachnospirales</taxon>
        <taxon>Lachnospiraceae</taxon>
        <taxon>Parasporobacterium</taxon>
    </lineage>
</organism>
<dbReference type="InterPro" id="IPR000192">
    <property type="entry name" value="Aminotrans_V_dom"/>
</dbReference>
<keyword evidence="4" id="KW-0663">Pyridoxal phosphate</keyword>
<dbReference type="OrthoDB" id="9808002at2"/>